<dbReference type="CDD" id="cd02966">
    <property type="entry name" value="TlpA_like_family"/>
    <property type="match status" value="1"/>
</dbReference>
<dbReference type="Gene3D" id="3.40.30.10">
    <property type="entry name" value="Glutaredoxin"/>
    <property type="match status" value="1"/>
</dbReference>
<keyword evidence="2" id="KW-0732">Signal</keyword>
<organism evidence="4 5">
    <name type="scientific">Mucilaginibacter achroorhodeus</name>
    <dbReference type="NCBI Taxonomy" id="2599294"/>
    <lineage>
        <taxon>Bacteria</taxon>
        <taxon>Pseudomonadati</taxon>
        <taxon>Bacteroidota</taxon>
        <taxon>Sphingobacteriia</taxon>
        <taxon>Sphingobacteriales</taxon>
        <taxon>Sphingobacteriaceae</taxon>
        <taxon>Mucilaginibacter</taxon>
    </lineage>
</organism>
<evidence type="ECO:0000259" key="3">
    <source>
        <dbReference type="PROSITE" id="PS51352"/>
    </source>
</evidence>
<reference evidence="4 5" key="1">
    <citation type="submission" date="2019-07" db="EMBL/GenBank/DDBJ databases">
        <authorList>
            <person name="Kim J."/>
        </authorList>
    </citation>
    <scope>NUCLEOTIDE SEQUENCE [LARGE SCALE GENOMIC DNA]</scope>
    <source>
        <strain evidence="4 5">MJ1a</strain>
    </source>
</reference>
<dbReference type="InterPro" id="IPR050553">
    <property type="entry name" value="Thioredoxin_ResA/DsbE_sf"/>
</dbReference>
<evidence type="ECO:0000313" key="5">
    <source>
        <dbReference type="Proteomes" id="UP000318010"/>
    </source>
</evidence>
<dbReference type="PROSITE" id="PS00194">
    <property type="entry name" value="THIOREDOXIN_1"/>
    <property type="match status" value="1"/>
</dbReference>
<comment type="caution">
    <text evidence="4">The sequence shown here is derived from an EMBL/GenBank/DDBJ whole genome shotgun (WGS) entry which is preliminary data.</text>
</comment>
<dbReference type="InterPro" id="IPR012336">
    <property type="entry name" value="Thioredoxin-like_fold"/>
</dbReference>
<dbReference type="InterPro" id="IPR013766">
    <property type="entry name" value="Thioredoxin_domain"/>
</dbReference>
<protein>
    <submittedName>
        <fullName evidence="4">Redoxin domain-containing protein</fullName>
    </submittedName>
</protein>
<evidence type="ECO:0000256" key="2">
    <source>
        <dbReference type="SAM" id="SignalP"/>
    </source>
</evidence>
<sequence length="477" mass="55267">MKRYFLLFLLLQLTVVSVWSKPVKTAANSNYVTILFSLSKQETISFQYYDSLFNFHTLVFDNESSKDSVITKKIYSAHPISWSYGILNDDLKGDWKIMYYVFLAQPGDSLYLSYKNKPFLNTSRCKPNNIIAEKPVSYYSNVKPHAAKPGNQSKNDAWLSFLQYFNEKYEEELKEISADVISRGLNETNDENRRLICRIHYYKKLFDWLWQGDGTFFPPAATLLGSRLTEIKDIINDKNLFITNELLDVIDGYVRLKLIKQNKDFSNGINIYNAAANEDLGKYKSGYLNVCLKKSPVKTGAAYSAILQDYRQRYVNTAYIGALDSLAHNALKYFPLNNKLLSSNGVIIDFKKVIDEPARYTFIDFWASWCLPCRQQLPLLHKIKQKLGKYPIKFISVNLDEKPEAWKEASKKDALYLAENNFYLLPHLKKELVSKLKMNLIPRYIVLKGSQILAADFYQPVEPAFEKELIMLLNFNH</sequence>
<dbReference type="InterPro" id="IPR017937">
    <property type="entry name" value="Thioredoxin_CS"/>
</dbReference>
<evidence type="ECO:0000313" key="4">
    <source>
        <dbReference type="EMBL" id="TWR24957.1"/>
    </source>
</evidence>
<dbReference type="PROSITE" id="PS51352">
    <property type="entry name" value="THIOREDOXIN_2"/>
    <property type="match status" value="1"/>
</dbReference>
<dbReference type="OrthoDB" id="6399635at2"/>
<feature type="chain" id="PRO_5021940041" evidence="2">
    <location>
        <begin position="21"/>
        <end position="477"/>
    </location>
</feature>
<proteinExistence type="predicted"/>
<dbReference type="PANTHER" id="PTHR42852">
    <property type="entry name" value="THIOL:DISULFIDE INTERCHANGE PROTEIN DSBE"/>
    <property type="match status" value="1"/>
</dbReference>
<accession>A0A563U003</accession>
<gene>
    <name evidence="4" type="ORF">FPZ42_14485</name>
</gene>
<dbReference type="Proteomes" id="UP000318010">
    <property type="component" value="Unassembled WGS sequence"/>
</dbReference>
<dbReference type="SUPFAM" id="SSF52833">
    <property type="entry name" value="Thioredoxin-like"/>
    <property type="match status" value="1"/>
</dbReference>
<dbReference type="PANTHER" id="PTHR42852:SF13">
    <property type="entry name" value="PROTEIN DIPZ"/>
    <property type="match status" value="1"/>
</dbReference>
<dbReference type="AlphaFoldDB" id="A0A563U003"/>
<evidence type="ECO:0000256" key="1">
    <source>
        <dbReference type="ARBA" id="ARBA00023284"/>
    </source>
</evidence>
<dbReference type="EMBL" id="VOEI01000005">
    <property type="protein sequence ID" value="TWR24957.1"/>
    <property type="molecule type" value="Genomic_DNA"/>
</dbReference>
<dbReference type="Pfam" id="PF13905">
    <property type="entry name" value="Thioredoxin_8"/>
    <property type="match status" value="1"/>
</dbReference>
<feature type="domain" description="Thioredoxin" evidence="3">
    <location>
        <begin position="325"/>
        <end position="466"/>
    </location>
</feature>
<dbReference type="InterPro" id="IPR036249">
    <property type="entry name" value="Thioredoxin-like_sf"/>
</dbReference>
<dbReference type="RefSeq" id="WP_146272369.1">
    <property type="nucleotide sequence ID" value="NZ_VOEI01000005.1"/>
</dbReference>
<name>A0A563U003_9SPHI</name>
<keyword evidence="5" id="KW-1185">Reference proteome</keyword>
<keyword evidence="1" id="KW-0676">Redox-active center</keyword>
<feature type="signal peptide" evidence="2">
    <location>
        <begin position="1"/>
        <end position="20"/>
    </location>
</feature>